<reference evidence="1" key="1">
    <citation type="submission" date="2019-07" db="EMBL/GenBank/DDBJ databases">
        <title>Annotation for the trematode Paragonimus miyazaki's.</title>
        <authorList>
            <person name="Choi Y.-J."/>
        </authorList>
    </citation>
    <scope>NUCLEOTIDE SEQUENCE</scope>
    <source>
        <strain evidence="1">Japan</strain>
    </source>
</reference>
<accession>A0A8S9YZE8</accession>
<proteinExistence type="predicted"/>
<gene>
    <name evidence="1" type="ORF">EG68_02331</name>
</gene>
<dbReference type="AlphaFoldDB" id="A0A8S9YZE8"/>
<dbReference type="OrthoDB" id="6271862at2759"/>
<protein>
    <submittedName>
        <fullName evidence="1">Uncharacterized protein</fullName>
    </submittedName>
</protein>
<organism evidence="1 2">
    <name type="scientific">Paragonimus skrjabini miyazakii</name>
    <dbReference type="NCBI Taxonomy" id="59628"/>
    <lineage>
        <taxon>Eukaryota</taxon>
        <taxon>Metazoa</taxon>
        <taxon>Spiralia</taxon>
        <taxon>Lophotrochozoa</taxon>
        <taxon>Platyhelminthes</taxon>
        <taxon>Trematoda</taxon>
        <taxon>Digenea</taxon>
        <taxon>Plagiorchiida</taxon>
        <taxon>Troglotremata</taxon>
        <taxon>Troglotrematidae</taxon>
        <taxon>Paragonimus</taxon>
    </lineage>
</organism>
<dbReference type="Proteomes" id="UP000822476">
    <property type="component" value="Unassembled WGS sequence"/>
</dbReference>
<dbReference type="EMBL" id="JTDE01000718">
    <property type="protein sequence ID" value="KAF7260519.1"/>
    <property type="molecule type" value="Genomic_DNA"/>
</dbReference>
<keyword evidence="2" id="KW-1185">Reference proteome</keyword>
<evidence type="ECO:0000313" key="1">
    <source>
        <dbReference type="EMBL" id="KAF7260519.1"/>
    </source>
</evidence>
<name>A0A8S9YZE8_9TREM</name>
<evidence type="ECO:0000313" key="2">
    <source>
        <dbReference type="Proteomes" id="UP000822476"/>
    </source>
</evidence>
<comment type="caution">
    <text evidence="1">The sequence shown here is derived from an EMBL/GenBank/DDBJ whole genome shotgun (WGS) entry which is preliminary data.</text>
</comment>
<sequence>MDVESSNEEFEEYDEELYLKLQNDFNDYWVPKLNVLHPEHPIVVQLNLGQFGSGPRLTSNNVSFDVYYHGTQIQNNRSVLEEIVHNINLNRRQYIYTGTSAHIHAITRITPILPPAYNENTPVAVPSACPRNRNVH</sequence>